<dbReference type="EMBL" id="JABSTU010000010">
    <property type="protein sequence ID" value="KAH8018601.1"/>
    <property type="molecule type" value="Genomic_DNA"/>
</dbReference>
<keyword evidence="2 5" id="KW-0812">Transmembrane</keyword>
<keyword evidence="7" id="KW-1185">Reference proteome</keyword>
<keyword evidence="4 5" id="KW-0472">Membrane</keyword>
<evidence type="ECO:0000256" key="5">
    <source>
        <dbReference type="SAM" id="Phobius"/>
    </source>
</evidence>
<evidence type="ECO:0000256" key="3">
    <source>
        <dbReference type="ARBA" id="ARBA00022989"/>
    </source>
</evidence>
<sequence>MGFNERRSAHRWGRKETFLLTLAVSLVGGIGAAFPVTYEGYIAWRGVVGMTYPAIFQTPFIMSMEIMSPEKRTFDCMFAYAVYGVALRSAALLEQRTIHMVIHMVLVVVDIAWPTVALCSLEKMSITASFATIYVYGAELLPTVLRTFAMGIAAIVASVSLIVTPHILYLDSKPDAPSG</sequence>
<evidence type="ECO:0000313" key="6">
    <source>
        <dbReference type="EMBL" id="KAH8018601.1"/>
    </source>
</evidence>
<keyword evidence="3 5" id="KW-1133">Transmembrane helix</keyword>
<proteinExistence type="predicted"/>
<accession>A0A9J6D9I2</accession>
<dbReference type="Proteomes" id="UP000821866">
    <property type="component" value="Chromosome 8"/>
</dbReference>
<dbReference type="PANTHER" id="PTHR24064">
    <property type="entry name" value="SOLUTE CARRIER FAMILY 22 MEMBER"/>
    <property type="match status" value="1"/>
</dbReference>
<comment type="subcellular location">
    <subcellularLocation>
        <location evidence="1">Membrane</location>
        <topology evidence="1">Multi-pass membrane protein</topology>
    </subcellularLocation>
</comment>
<comment type="caution">
    <text evidence="6">The sequence shown here is derived from an EMBL/GenBank/DDBJ whole genome shotgun (WGS) entry which is preliminary data.</text>
</comment>
<dbReference type="AlphaFoldDB" id="A0A9J6D9I2"/>
<reference evidence="6" key="1">
    <citation type="journal article" date="2020" name="Cell">
        <title>Large-Scale Comparative Analyses of Tick Genomes Elucidate Their Genetic Diversity and Vector Capacities.</title>
        <authorList>
            <consortium name="Tick Genome and Microbiome Consortium (TIGMIC)"/>
            <person name="Jia N."/>
            <person name="Wang J."/>
            <person name="Shi W."/>
            <person name="Du L."/>
            <person name="Sun Y."/>
            <person name="Zhan W."/>
            <person name="Jiang J.F."/>
            <person name="Wang Q."/>
            <person name="Zhang B."/>
            <person name="Ji P."/>
            <person name="Bell-Sakyi L."/>
            <person name="Cui X.M."/>
            <person name="Yuan T.T."/>
            <person name="Jiang B.G."/>
            <person name="Yang W.F."/>
            <person name="Lam T.T."/>
            <person name="Chang Q.C."/>
            <person name="Ding S.J."/>
            <person name="Wang X.J."/>
            <person name="Zhu J.G."/>
            <person name="Ruan X.D."/>
            <person name="Zhao L."/>
            <person name="Wei J.T."/>
            <person name="Ye R.Z."/>
            <person name="Que T.C."/>
            <person name="Du C.H."/>
            <person name="Zhou Y.H."/>
            <person name="Cheng J.X."/>
            <person name="Dai P.F."/>
            <person name="Guo W.B."/>
            <person name="Han X.H."/>
            <person name="Huang E.J."/>
            <person name="Li L.F."/>
            <person name="Wei W."/>
            <person name="Gao Y.C."/>
            <person name="Liu J.Z."/>
            <person name="Shao H.Z."/>
            <person name="Wang X."/>
            <person name="Wang C.C."/>
            <person name="Yang T.C."/>
            <person name="Huo Q.B."/>
            <person name="Li W."/>
            <person name="Chen H.Y."/>
            <person name="Chen S.E."/>
            <person name="Zhou L.G."/>
            <person name="Ni X.B."/>
            <person name="Tian J.H."/>
            <person name="Sheng Y."/>
            <person name="Liu T."/>
            <person name="Pan Y.S."/>
            <person name="Xia L.Y."/>
            <person name="Li J."/>
            <person name="Zhao F."/>
            <person name="Cao W.C."/>
        </authorList>
    </citation>
    <scope>NUCLEOTIDE SEQUENCE</scope>
    <source>
        <strain evidence="6">Rmic-2018</strain>
    </source>
</reference>
<name>A0A9J6D9I2_RHIMP</name>
<organism evidence="6 7">
    <name type="scientific">Rhipicephalus microplus</name>
    <name type="common">Cattle tick</name>
    <name type="synonym">Boophilus microplus</name>
    <dbReference type="NCBI Taxonomy" id="6941"/>
    <lineage>
        <taxon>Eukaryota</taxon>
        <taxon>Metazoa</taxon>
        <taxon>Ecdysozoa</taxon>
        <taxon>Arthropoda</taxon>
        <taxon>Chelicerata</taxon>
        <taxon>Arachnida</taxon>
        <taxon>Acari</taxon>
        <taxon>Parasitiformes</taxon>
        <taxon>Ixodida</taxon>
        <taxon>Ixodoidea</taxon>
        <taxon>Ixodidae</taxon>
        <taxon>Rhipicephalinae</taxon>
        <taxon>Rhipicephalus</taxon>
        <taxon>Boophilus</taxon>
    </lineage>
</organism>
<evidence type="ECO:0000256" key="2">
    <source>
        <dbReference type="ARBA" id="ARBA00022692"/>
    </source>
</evidence>
<dbReference type="Gene3D" id="1.20.1250.20">
    <property type="entry name" value="MFS general substrate transporter like domains"/>
    <property type="match status" value="1"/>
</dbReference>
<evidence type="ECO:0000313" key="7">
    <source>
        <dbReference type="Proteomes" id="UP000821866"/>
    </source>
</evidence>
<dbReference type="VEuPathDB" id="VectorBase:LOC119176185"/>
<dbReference type="GO" id="GO:0016020">
    <property type="term" value="C:membrane"/>
    <property type="evidence" value="ECO:0007669"/>
    <property type="project" value="UniProtKB-SubCell"/>
</dbReference>
<gene>
    <name evidence="6" type="ORF">HPB51_009040</name>
</gene>
<dbReference type="SUPFAM" id="SSF103473">
    <property type="entry name" value="MFS general substrate transporter"/>
    <property type="match status" value="1"/>
</dbReference>
<protein>
    <submittedName>
        <fullName evidence="6">Uncharacterized protein</fullName>
    </submittedName>
</protein>
<feature type="transmembrane region" description="Helical" evidence="5">
    <location>
        <begin position="148"/>
        <end position="169"/>
    </location>
</feature>
<dbReference type="InterPro" id="IPR036259">
    <property type="entry name" value="MFS_trans_sf"/>
</dbReference>
<reference evidence="6" key="2">
    <citation type="submission" date="2021-09" db="EMBL/GenBank/DDBJ databases">
        <authorList>
            <person name="Jia N."/>
            <person name="Wang J."/>
            <person name="Shi W."/>
            <person name="Du L."/>
            <person name="Sun Y."/>
            <person name="Zhan W."/>
            <person name="Jiang J."/>
            <person name="Wang Q."/>
            <person name="Zhang B."/>
            <person name="Ji P."/>
            <person name="Sakyi L.B."/>
            <person name="Cui X."/>
            <person name="Yuan T."/>
            <person name="Jiang B."/>
            <person name="Yang W."/>
            <person name="Lam T.T.-Y."/>
            <person name="Chang Q."/>
            <person name="Ding S."/>
            <person name="Wang X."/>
            <person name="Zhu J."/>
            <person name="Ruan X."/>
            <person name="Zhao L."/>
            <person name="Wei J."/>
            <person name="Que T."/>
            <person name="Du C."/>
            <person name="Cheng J."/>
            <person name="Dai P."/>
            <person name="Han X."/>
            <person name="Huang E."/>
            <person name="Gao Y."/>
            <person name="Liu J."/>
            <person name="Shao H."/>
            <person name="Ye R."/>
            <person name="Li L."/>
            <person name="Wei W."/>
            <person name="Wang X."/>
            <person name="Wang C."/>
            <person name="Huo Q."/>
            <person name="Li W."/>
            <person name="Guo W."/>
            <person name="Chen H."/>
            <person name="Chen S."/>
            <person name="Zhou L."/>
            <person name="Zhou L."/>
            <person name="Ni X."/>
            <person name="Tian J."/>
            <person name="Zhou Y."/>
            <person name="Sheng Y."/>
            <person name="Liu T."/>
            <person name="Pan Y."/>
            <person name="Xia L."/>
            <person name="Li J."/>
            <person name="Zhao F."/>
            <person name="Cao W."/>
        </authorList>
    </citation>
    <scope>NUCLEOTIDE SEQUENCE</scope>
    <source>
        <strain evidence="6">Rmic-2018</strain>
        <tissue evidence="6">Larvae</tissue>
    </source>
</reference>
<evidence type="ECO:0000256" key="4">
    <source>
        <dbReference type="ARBA" id="ARBA00023136"/>
    </source>
</evidence>
<evidence type="ECO:0000256" key="1">
    <source>
        <dbReference type="ARBA" id="ARBA00004141"/>
    </source>
</evidence>